<feature type="compositionally biased region" description="Basic and acidic residues" evidence="1">
    <location>
        <begin position="175"/>
        <end position="191"/>
    </location>
</feature>
<dbReference type="Gene3D" id="2.30.29.30">
    <property type="entry name" value="Pleckstrin-homology domain (PH domain)/Phosphotyrosine-binding domain (PTB)"/>
    <property type="match status" value="1"/>
</dbReference>
<evidence type="ECO:0000256" key="1">
    <source>
        <dbReference type="SAM" id="MobiDB-lite"/>
    </source>
</evidence>
<dbReference type="AlphaFoldDB" id="A0A3P3YC05"/>
<organism evidence="3 4">
    <name type="scientific">Plasmodiophora brassicae</name>
    <name type="common">Clubroot disease agent</name>
    <dbReference type="NCBI Taxonomy" id="37360"/>
    <lineage>
        <taxon>Eukaryota</taxon>
        <taxon>Sar</taxon>
        <taxon>Rhizaria</taxon>
        <taxon>Endomyxa</taxon>
        <taxon>Phytomyxea</taxon>
        <taxon>Plasmodiophorida</taxon>
        <taxon>Plasmodiophoridae</taxon>
        <taxon>Plasmodiophora</taxon>
    </lineage>
</organism>
<feature type="domain" description="PH" evidence="2">
    <location>
        <begin position="18"/>
        <end position="119"/>
    </location>
</feature>
<dbReference type="InterPro" id="IPR001849">
    <property type="entry name" value="PH_domain"/>
</dbReference>
<reference evidence="3 4" key="1">
    <citation type="submission" date="2018-03" db="EMBL/GenBank/DDBJ databases">
        <authorList>
            <person name="Fogelqvist J."/>
        </authorList>
    </citation>
    <scope>NUCLEOTIDE SEQUENCE [LARGE SCALE GENOMIC DNA]</scope>
</reference>
<geneLocation type="mitochondrion" evidence="3"/>
<accession>A0A3P3YC05</accession>
<dbReference type="SUPFAM" id="SSF46785">
    <property type="entry name" value="Winged helix' DNA-binding domain"/>
    <property type="match status" value="1"/>
</dbReference>
<dbReference type="PROSITE" id="PS50003">
    <property type="entry name" value="PH_DOMAIN"/>
    <property type="match status" value="1"/>
</dbReference>
<sequence>MNLRMSHNTASMATAPPDGLYEGVLDVRSGSGPMHMWSKRFVRMCTDALIVFSSANQPVVHHVAPLLHIGDVCQLEKNPERFVVSFIHRSTGKLKTLTMSCESTDQAQVWVQAIATRKDGLWKEQANGSLILEQSANSSCRKRFSLPFVVSEFDDVSDRNAQRGRSRTIARHHTYRDAESSHASVEDDRPRLARPGIHRRQQSDVRRQPLHDEDTSQFRKAISSILSDIGGIQAVRLADVIGNDGSLLRQLLNLAGRRRPAVDTYKSESGTGNIQSEIESLLTSLLRDARFEAALDLVPLCNDPETSAVAVHLKWSLVKGKRGARDKFASFLESHLSGDRFTEEVGAAVVLCLKGEPTQRFPKLLRFPAAWKGLLIATVHAPSPVKNSIFRELTWMILEEPTNSQTLLSQAEWPEWLLQPVVFENASTQQRDTHIQLRMHFVVILHFSMMMTSTEFETVFTRMLEHMCRWGSSGRDSASTIIGFLLSKLIRQKQLFRNDYTATYYSNLIRLLEIIANFVFCTWDWAECPGEFRPPVSYWDLPSSLALPDNAATRFIPTQHGYDPSYDVSEAVCKFLAAIGFNGDSEQAGFRVTALPEERPVVASLQHWAEFYRDAMLLLAVVAPRRASLSASVHIGPQIRAFLQCSSPAKRLDICAKLVSAPIVGTRENQRHRNETTIARVLEHHLRNRFQDRPPIPAVLTTIRRSLGCEDRRNARFSGSELVDALVGTGLAAAPDSAAYIAILLLAAQRFEPVNTRSAVFANDASLYYRFVDSDAGPARHRYHHLDKGGPLSPASLRRVSAPLP</sequence>
<dbReference type="EMBL" id="OVEO01000008">
    <property type="protein sequence ID" value="SPQ97706.1"/>
    <property type="molecule type" value="Genomic_DNA"/>
</dbReference>
<gene>
    <name evidence="3" type="ORF">PLBR_LOCUS4921</name>
</gene>
<dbReference type="InterPro" id="IPR011993">
    <property type="entry name" value="PH-like_dom_sf"/>
</dbReference>
<protein>
    <recommendedName>
        <fullName evidence="2">PH domain-containing protein</fullName>
    </recommendedName>
</protein>
<dbReference type="Proteomes" id="UP000290189">
    <property type="component" value="Unassembled WGS sequence"/>
</dbReference>
<keyword evidence="3" id="KW-0496">Mitochondrion</keyword>
<evidence type="ECO:0000313" key="4">
    <source>
        <dbReference type="Proteomes" id="UP000290189"/>
    </source>
</evidence>
<dbReference type="SMART" id="SM00233">
    <property type="entry name" value="PH"/>
    <property type="match status" value="1"/>
</dbReference>
<dbReference type="SUPFAM" id="SSF50729">
    <property type="entry name" value="PH domain-like"/>
    <property type="match status" value="1"/>
</dbReference>
<proteinExistence type="predicted"/>
<feature type="compositionally biased region" description="Basic and acidic residues" evidence="1">
    <location>
        <begin position="201"/>
        <end position="213"/>
    </location>
</feature>
<dbReference type="InterPro" id="IPR036390">
    <property type="entry name" value="WH_DNA-bd_sf"/>
</dbReference>
<feature type="region of interest" description="Disordered" evidence="1">
    <location>
        <begin position="164"/>
        <end position="213"/>
    </location>
</feature>
<evidence type="ECO:0000313" key="3">
    <source>
        <dbReference type="EMBL" id="SPQ97706.1"/>
    </source>
</evidence>
<evidence type="ECO:0000259" key="2">
    <source>
        <dbReference type="PROSITE" id="PS50003"/>
    </source>
</evidence>
<name>A0A3P3YC05_PLABS</name>
<dbReference type="CDD" id="cd00821">
    <property type="entry name" value="PH"/>
    <property type="match status" value="1"/>
</dbReference>
<feature type="compositionally biased region" description="Basic residues" evidence="1">
    <location>
        <begin position="164"/>
        <end position="174"/>
    </location>
</feature>